<comment type="catalytic activity">
    <reaction evidence="7 8">
        <text>an N-acyl-L-alpha-aminoacyl-tRNA + H2O = an N-acyl-L-amino acid + a tRNA + H(+)</text>
        <dbReference type="Rhea" id="RHEA:54448"/>
        <dbReference type="Rhea" id="RHEA-COMP:10123"/>
        <dbReference type="Rhea" id="RHEA-COMP:13883"/>
        <dbReference type="ChEBI" id="CHEBI:15377"/>
        <dbReference type="ChEBI" id="CHEBI:15378"/>
        <dbReference type="ChEBI" id="CHEBI:59874"/>
        <dbReference type="ChEBI" id="CHEBI:78442"/>
        <dbReference type="ChEBI" id="CHEBI:138191"/>
        <dbReference type="EC" id="3.1.1.29"/>
    </reaction>
</comment>
<keyword evidence="4 7" id="KW-0694">RNA-binding</keyword>
<comment type="function">
    <text evidence="7">Hydrolyzes ribosome-free peptidyl-tRNAs (with 1 or more amino acids incorporated), which drop off the ribosome during protein synthesis, or as a result of ribosome stalling.</text>
</comment>
<name>A0AAW9RF60_9GAMM</name>
<comment type="similarity">
    <text evidence="5 7 9">Belongs to the PTH family.</text>
</comment>
<feature type="binding site" evidence="7">
    <location>
        <position position="116"/>
    </location>
    <ligand>
        <name>tRNA</name>
        <dbReference type="ChEBI" id="CHEBI:17843"/>
    </ligand>
</feature>
<dbReference type="EC" id="3.1.1.29" evidence="1 7"/>
<dbReference type="Proteomes" id="UP001359886">
    <property type="component" value="Unassembled WGS sequence"/>
</dbReference>
<dbReference type="Gene3D" id="3.40.50.1470">
    <property type="entry name" value="Peptidyl-tRNA hydrolase"/>
    <property type="match status" value="1"/>
</dbReference>
<dbReference type="InterPro" id="IPR001328">
    <property type="entry name" value="Pept_tRNA_hydro"/>
</dbReference>
<keyword evidence="7" id="KW-0963">Cytoplasm</keyword>
<evidence type="ECO:0000256" key="6">
    <source>
        <dbReference type="ARBA" id="ARBA00050038"/>
    </source>
</evidence>
<evidence type="ECO:0000313" key="11">
    <source>
        <dbReference type="Proteomes" id="UP001359886"/>
    </source>
</evidence>
<gene>
    <name evidence="7 10" type="primary">pth</name>
    <name evidence="10" type="ORF">V3330_07315</name>
</gene>
<dbReference type="PROSITE" id="PS01195">
    <property type="entry name" value="PEPT_TRNA_HYDROL_1"/>
    <property type="match status" value="1"/>
</dbReference>
<keyword evidence="3 7" id="KW-0378">Hydrolase</keyword>
<dbReference type="InterPro" id="IPR036416">
    <property type="entry name" value="Pept_tRNA_hydro_sf"/>
</dbReference>
<comment type="caution">
    <text evidence="10">The sequence shown here is derived from an EMBL/GenBank/DDBJ whole genome shotgun (WGS) entry which is preliminary data.</text>
</comment>
<comment type="subcellular location">
    <subcellularLocation>
        <location evidence="7">Cytoplasm</location>
    </subcellularLocation>
</comment>
<accession>A0AAW9RF60</accession>
<dbReference type="InterPro" id="IPR018171">
    <property type="entry name" value="Pept_tRNA_hydro_CS"/>
</dbReference>
<evidence type="ECO:0000256" key="5">
    <source>
        <dbReference type="ARBA" id="ARBA00038063"/>
    </source>
</evidence>
<comment type="function">
    <text evidence="7">Catalyzes the release of premature peptidyl moieties from peptidyl-tRNA molecules trapped in stalled 50S ribosomal subunits, and thus maintains levels of free tRNAs and 50S ribosomes.</text>
</comment>
<protein>
    <recommendedName>
        <fullName evidence="6 7">Peptidyl-tRNA hydrolase</fullName>
        <shortName evidence="7">Pth</shortName>
        <ecNumber evidence="1 7">3.1.1.29</ecNumber>
    </recommendedName>
</protein>
<feature type="site" description="Stabilizes the basic form of H active site to accept a proton" evidence="7">
    <location>
        <position position="95"/>
    </location>
</feature>
<organism evidence="10 11">
    <name type="scientific">Elongatibacter sediminis</name>
    <dbReference type="NCBI Taxonomy" id="3119006"/>
    <lineage>
        <taxon>Bacteria</taxon>
        <taxon>Pseudomonadati</taxon>
        <taxon>Pseudomonadota</taxon>
        <taxon>Gammaproteobacteria</taxon>
        <taxon>Chromatiales</taxon>
        <taxon>Wenzhouxiangellaceae</taxon>
        <taxon>Elongatibacter</taxon>
    </lineage>
</organism>
<feature type="active site" description="Proton acceptor" evidence="7">
    <location>
        <position position="22"/>
    </location>
</feature>
<evidence type="ECO:0000313" key="10">
    <source>
        <dbReference type="EMBL" id="MEJ8567433.1"/>
    </source>
</evidence>
<evidence type="ECO:0000256" key="8">
    <source>
        <dbReference type="RuleBase" id="RU000673"/>
    </source>
</evidence>
<dbReference type="GO" id="GO:0005737">
    <property type="term" value="C:cytoplasm"/>
    <property type="evidence" value="ECO:0007669"/>
    <property type="project" value="UniProtKB-SubCell"/>
</dbReference>
<dbReference type="Pfam" id="PF01195">
    <property type="entry name" value="Pept_tRNA_hydro"/>
    <property type="match status" value="1"/>
</dbReference>
<dbReference type="GO" id="GO:0004045">
    <property type="term" value="F:peptidyl-tRNA hydrolase activity"/>
    <property type="evidence" value="ECO:0007669"/>
    <property type="project" value="UniProtKB-UniRule"/>
</dbReference>
<dbReference type="PROSITE" id="PS01196">
    <property type="entry name" value="PEPT_TRNA_HYDROL_2"/>
    <property type="match status" value="1"/>
</dbReference>
<dbReference type="PANTHER" id="PTHR17224:SF1">
    <property type="entry name" value="PEPTIDYL-TRNA HYDROLASE"/>
    <property type="match status" value="1"/>
</dbReference>
<dbReference type="GO" id="GO:0000049">
    <property type="term" value="F:tRNA binding"/>
    <property type="evidence" value="ECO:0007669"/>
    <property type="project" value="UniProtKB-UniRule"/>
</dbReference>
<evidence type="ECO:0000256" key="1">
    <source>
        <dbReference type="ARBA" id="ARBA00013260"/>
    </source>
</evidence>
<feature type="site" description="Discriminates between blocked and unblocked aminoacyl-tRNA" evidence="7">
    <location>
        <position position="12"/>
    </location>
</feature>
<dbReference type="EMBL" id="JAZHOG010000004">
    <property type="protein sequence ID" value="MEJ8567433.1"/>
    <property type="molecule type" value="Genomic_DNA"/>
</dbReference>
<feature type="binding site" evidence="7">
    <location>
        <position position="70"/>
    </location>
    <ligand>
        <name>tRNA</name>
        <dbReference type="ChEBI" id="CHEBI:17843"/>
    </ligand>
</feature>
<dbReference type="HAMAP" id="MF_00083">
    <property type="entry name" value="Pept_tRNA_hydro_bact"/>
    <property type="match status" value="1"/>
</dbReference>
<dbReference type="PANTHER" id="PTHR17224">
    <property type="entry name" value="PEPTIDYL-TRNA HYDROLASE"/>
    <property type="match status" value="1"/>
</dbReference>
<proteinExistence type="inferred from homology"/>
<dbReference type="GO" id="GO:0072344">
    <property type="term" value="P:rescue of stalled ribosome"/>
    <property type="evidence" value="ECO:0007669"/>
    <property type="project" value="UniProtKB-UniRule"/>
</dbReference>
<sequence>MSGPLLIVGLGNPGPKYAETRHNAGFWFLDRVLQRFGGDLRAQSKLKAETARTVIEGRDCVLARPASFMNESGLPVRSVLDYFRIPAADLLVAYDELDLPPGIVRLKQGGGHGGHNGMRDIFRHVPDHEFLRFRIGIGHPGSKDRVTGYVLGRPGADDERSIRDAIDRAVDVLPEIVAGRIAPAMKALHTAAD</sequence>
<comment type="subunit">
    <text evidence="7">Monomer.</text>
</comment>
<dbReference type="GO" id="GO:0006515">
    <property type="term" value="P:protein quality control for misfolded or incompletely synthesized proteins"/>
    <property type="evidence" value="ECO:0007669"/>
    <property type="project" value="UniProtKB-UniRule"/>
</dbReference>
<evidence type="ECO:0000256" key="9">
    <source>
        <dbReference type="RuleBase" id="RU004320"/>
    </source>
</evidence>
<evidence type="ECO:0000256" key="7">
    <source>
        <dbReference type="HAMAP-Rule" id="MF_00083"/>
    </source>
</evidence>
<feature type="binding site" evidence="7">
    <location>
        <position position="68"/>
    </location>
    <ligand>
        <name>tRNA</name>
        <dbReference type="ChEBI" id="CHEBI:17843"/>
    </ligand>
</feature>
<keyword evidence="2 7" id="KW-0820">tRNA-binding</keyword>
<evidence type="ECO:0000256" key="4">
    <source>
        <dbReference type="ARBA" id="ARBA00022884"/>
    </source>
</evidence>
<dbReference type="AlphaFoldDB" id="A0AAW9RF60"/>
<dbReference type="SUPFAM" id="SSF53178">
    <property type="entry name" value="Peptidyl-tRNA hydrolase-like"/>
    <property type="match status" value="1"/>
</dbReference>
<dbReference type="NCBIfam" id="TIGR00447">
    <property type="entry name" value="pth"/>
    <property type="match status" value="1"/>
</dbReference>
<dbReference type="FunFam" id="3.40.50.1470:FF:000001">
    <property type="entry name" value="Peptidyl-tRNA hydrolase"/>
    <property type="match status" value="1"/>
</dbReference>
<dbReference type="CDD" id="cd00462">
    <property type="entry name" value="PTH"/>
    <property type="match status" value="1"/>
</dbReference>
<evidence type="ECO:0000256" key="2">
    <source>
        <dbReference type="ARBA" id="ARBA00022555"/>
    </source>
</evidence>
<feature type="binding site" evidence="7">
    <location>
        <position position="17"/>
    </location>
    <ligand>
        <name>tRNA</name>
        <dbReference type="ChEBI" id="CHEBI:17843"/>
    </ligand>
</feature>
<reference evidence="10 11" key="1">
    <citation type="submission" date="2024-02" db="EMBL/GenBank/DDBJ databases">
        <title>A novel Wenzhouxiangellaceae bacterium, isolated from coastal sediments.</title>
        <authorList>
            <person name="Du Z.-J."/>
            <person name="Ye Y.-Q."/>
            <person name="Zhang X.-Y."/>
        </authorList>
    </citation>
    <scope>NUCLEOTIDE SEQUENCE [LARGE SCALE GENOMIC DNA]</scope>
    <source>
        <strain evidence="10 11">CH-27</strain>
    </source>
</reference>
<evidence type="ECO:0000256" key="3">
    <source>
        <dbReference type="ARBA" id="ARBA00022801"/>
    </source>
</evidence>
<keyword evidence="11" id="KW-1185">Reference proteome</keyword>